<dbReference type="InterPro" id="IPR008271">
    <property type="entry name" value="Ser/Thr_kinase_AS"/>
</dbReference>
<accession>A0A914WAX8</accession>
<dbReference type="Gene3D" id="1.10.510.10">
    <property type="entry name" value="Transferase(Phosphotransferase) domain 1"/>
    <property type="match status" value="1"/>
</dbReference>
<dbReference type="GO" id="GO:0004674">
    <property type="term" value="F:protein serine/threonine kinase activity"/>
    <property type="evidence" value="ECO:0007669"/>
    <property type="project" value="UniProtKB-KW"/>
</dbReference>
<dbReference type="Pfam" id="PF00069">
    <property type="entry name" value="Pkinase"/>
    <property type="match status" value="1"/>
</dbReference>
<dbReference type="CDD" id="cd01671">
    <property type="entry name" value="CARD"/>
    <property type="match status" value="1"/>
</dbReference>
<dbReference type="PROSITE" id="PS00108">
    <property type="entry name" value="PROTEIN_KINASE_ST"/>
    <property type="match status" value="1"/>
</dbReference>
<keyword evidence="9" id="KW-1185">Reference proteome</keyword>
<protein>
    <submittedName>
        <fullName evidence="10">Uncharacterized protein</fullName>
    </submittedName>
</protein>
<keyword evidence="3" id="KW-0547">Nucleotide-binding</keyword>
<feature type="region of interest" description="Disordered" evidence="6">
    <location>
        <begin position="340"/>
        <end position="359"/>
    </location>
</feature>
<dbReference type="SUPFAM" id="SSF56112">
    <property type="entry name" value="Protein kinase-like (PK-like)"/>
    <property type="match status" value="1"/>
</dbReference>
<dbReference type="AlphaFoldDB" id="A0A914WAX8"/>
<dbReference type="WBParaSite" id="PSAMB.scaffold3596size17648.g21961.t1">
    <property type="protein sequence ID" value="PSAMB.scaffold3596size17648.g21961.t1"/>
    <property type="gene ID" value="PSAMB.scaffold3596size17648.g21961"/>
</dbReference>
<dbReference type="SMART" id="SM00114">
    <property type="entry name" value="CARD"/>
    <property type="match status" value="1"/>
</dbReference>
<evidence type="ECO:0000259" key="8">
    <source>
        <dbReference type="PROSITE" id="PS50209"/>
    </source>
</evidence>
<feature type="domain" description="CARD" evidence="8">
    <location>
        <begin position="20"/>
        <end position="116"/>
    </location>
</feature>
<feature type="domain" description="Protein kinase" evidence="7">
    <location>
        <begin position="176"/>
        <end position="398"/>
    </location>
</feature>
<sequence>MASNQRPTYTFSSNAQEKTQEDFEFKDESLNRKCLTSSLTFLCTNLTIDEVVIHLQENEFLTPHEADLIRAKDKQLEKNQMLVNLVHKRGPEAFSCFMKSLTETGQKYLFNKLIEERKIIANRENQSTSTTWSSTRSSSTMRSTSMEVFATQMVNLESLIPEELEQLKSIRVKEIPEQIGQISKGAYEKVSLFKFEDGSLCAGKKPKIRLGNKSPEEERKVKKHLSAALGEIKLLNQLDHERVIKFYGFYLDQRQMIIFMEAMKGSVKAEINEKGYLSETEAMNYFIQAAEGLVYLHSRSPAIVHRDIKCENLLLTMECNVKLADFGKVNMKRTRSAFQKRKKIPSQTEMKQSKARQKPTISLVMPITKDMASTGHMMMLQNGTEKMQNKGMHEDKVT</sequence>
<dbReference type="PANTHER" id="PTHR11584:SF369">
    <property type="entry name" value="MITOGEN-ACTIVATED PROTEIN KINASE KINASE KINASE 19-RELATED"/>
    <property type="match status" value="1"/>
</dbReference>
<evidence type="ECO:0000256" key="3">
    <source>
        <dbReference type="ARBA" id="ARBA00022741"/>
    </source>
</evidence>
<keyword evidence="2" id="KW-0808">Transferase</keyword>
<dbReference type="Gene3D" id="1.10.533.10">
    <property type="entry name" value="Death Domain, Fas"/>
    <property type="match status" value="1"/>
</dbReference>
<proteinExistence type="predicted"/>
<evidence type="ECO:0000313" key="10">
    <source>
        <dbReference type="WBParaSite" id="PSAMB.scaffold3596size17648.g21961.t1"/>
    </source>
</evidence>
<organism evidence="9 10">
    <name type="scientific">Plectus sambesii</name>
    <dbReference type="NCBI Taxonomy" id="2011161"/>
    <lineage>
        <taxon>Eukaryota</taxon>
        <taxon>Metazoa</taxon>
        <taxon>Ecdysozoa</taxon>
        <taxon>Nematoda</taxon>
        <taxon>Chromadorea</taxon>
        <taxon>Plectida</taxon>
        <taxon>Plectina</taxon>
        <taxon>Plectoidea</taxon>
        <taxon>Plectidae</taxon>
        <taxon>Plectus</taxon>
    </lineage>
</organism>
<evidence type="ECO:0000256" key="6">
    <source>
        <dbReference type="SAM" id="MobiDB-lite"/>
    </source>
</evidence>
<dbReference type="PANTHER" id="PTHR11584">
    <property type="entry name" value="SERINE/THREONINE PROTEIN KINASE"/>
    <property type="match status" value="1"/>
</dbReference>
<reference evidence="10" key="1">
    <citation type="submission" date="2022-11" db="UniProtKB">
        <authorList>
            <consortium name="WormBaseParasite"/>
        </authorList>
    </citation>
    <scope>IDENTIFICATION</scope>
</reference>
<dbReference type="InterPro" id="IPR011009">
    <property type="entry name" value="Kinase-like_dom_sf"/>
</dbReference>
<evidence type="ECO:0000259" key="7">
    <source>
        <dbReference type="PROSITE" id="PS50011"/>
    </source>
</evidence>
<dbReference type="PROSITE" id="PS50011">
    <property type="entry name" value="PROTEIN_KINASE_DOM"/>
    <property type="match status" value="1"/>
</dbReference>
<keyword evidence="1" id="KW-0723">Serine/threonine-protein kinase</keyword>
<dbReference type="GO" id="GO:0005524">
    <property type="term" value="F:ATP binding"/>
    <property type="evidence" value="ECO:0007669"/>
    <property type="project" value="UniProtKB-KW"/>
</dbReference>
<evidence type="ECO:0000256" key="5">
    <source>
        <dbReference type="ARBA" id="ARBA00022840"/>
    </source>
</evidence>
<dbReference type="SMART" id="SM00220">
    <property type="entry name" value="S_TKc"/>
    <property type="match status" value="1"/>
</dbReference>
<name>A0A914WAX8_9BILA</name>
<keyword evidence="4" id="KW-0418">Kinase</keyword>
<dbReference type="SUPFAM" id="SSF47986">
    <property type="entry name" value="DEATH domain"/>
    <property type="match status" value="1"/>
</dbReference>
<dbReference type="Proteomes" id="UP000887566">
    <property type="component" value="Unplaced"/>
</dbReference>
<evidence type="ECO:0000256" key="4">
    <source>
        <dbReference type="ARBA" id="ARBA00022777"/>
    </source>
</evidence>
<dbReference type="InterPro" id="IPR001315">
    <property type="entry name" value="CARD"/>
</dbReference>
<dbReference type="Pfam" id="PF00619">
    <property type="entry name" value="CARD"/>
    <property type="match status" value="1"/>
</dbReference>
<dbReference type="InterPro" id="IPR011029">
    <property type="entry name" value="DEATH-like_dom_sf"/>
</dbReference>
<dbReference type="PROSITE" id="PS50209">
    <property type="entry name" value="CARD"/>
    <property type="match status" value="1"/>
</dbReference>
<keyword evidence="5" id="KW-0067">ATP-binding</keyword>
<evidence type="ECO:0000256" key="1">
    <source>
        <dbReference type="ARBA" id="ARBA00022527"/>
    </source>
</evidence>
<dbReference type="InterPro" id="IPR000719">
    <property type="entry name" value="Prot_kinase_dom"/>
</dbReference>
<evidence type="ECO:0000313" key="9">
    <source>
        <dbReference type="Proteomes" id="UP000887566"/>
    </source>
</evidence>
<dbReference type="GO" id="GO:0042981">
    <property type="term" value="P:regulation of apoptotic process"/>
    <property type="evidence" value="ECO:0007669"/>
    <property type="project" value="InterPro"/>
</dbReference>
<evidence type="ECO:0000256" key="2">
    <source>
        <dbReference type="ARBA" id="ARBA00022679"/>
    </source>
</evidence>